<dbReference type="SUPFAM" id="SSF55729">
    <property type="entry name" value="Acyl-CoA N-acyltransferases (Nat)"/>
    <property type="match status" value="1"/>
</dbReference>
<evidence type="ECO:0000313" key="3">
    <source>
        <dbReference type="Proteomes" id="UP001225605"/>
    </source>
</evidence>
<proteinExistence type="predicted"/>
<feature type="domain" description="N-acetyltransferase" evidence="1">
    <location>
        <begin position="30"/>
        <end position="207"/>
    </location>
</feature>
<dbReference type="EMBL" id="NSDM01000002">
    <property type="protein sequence ID" value="MDQ2583485.1"/>
    <property type="molecule type" value="Genomic_DNA"/>
</dbReference>
<sequence length="237" mass="26627">MIRKAHLLPPSETTLLWRFVEDCAPVPNGSGIRLATIESDFDDVDTVWREVYGREHGWLPADAPALHKDRYHPNSAYLIAAADGHPVGTMRLVVDTPEGLPIEQFTGIDALRVGDRRLVECQRLMVMGEYRNRRAPGMPYGVFAALVKGCLHWCLRHGYSHIVADLFLNTSTTPMAPLLALGFTETGIEFVDSELDEPDRSVALLLELGELFSRPFRSTNPFYRYLIEPDTNIAVYS</sequence>
<dbReference type="Pfam" id="PF21926">
    <property type="entry name" value="FeeM"/>
    <property type="match status" value="1"/>
</dbReference>
<dbReference type="InterPro" id="IPR016181">
    <property type="entry name" value="Acyl_CoA_acyltransferase"/>
</dbReference>
<dbReference type="Gene3D" id="3.40.630.30">
    <property type="match status" value="1"/>
</dbReference>
<dbReference type="InterPro" id="IPR000182">
    <property type="entry name" value="GNAT_dom"/>
</dbReference>
<keyword evidence="3" id="KW-1185">Reference proteome</keyword>
<organism evidence="2 3">
    <name type="scientific">Saccharothrix yanglingensis</name>
    <dbReference type="NCBI Taxonomy" id="659496"/>
    <lineage>
        <taxon>Bacteria</taxon>
        <taxon>Bacillati</taxon>
        <taxon>Actinomycetota</taxon>
        <taxon>Actinomycetes</taxon>
        <taxon>Pseudonocardiales</taxon>
        <taxon>Pseudonocardiaceae</taxon>
        <taxon>Saccharothrix</taxon>
    </lineage>
</organism>
<comment type="caution">
    <text evidence="2">The sequence shown here is derived from an EMBL/GenBank/DDBJ whole genome shotgun (WGS) entry which is preliminary data.</text>
</comment>
<dbReference type="InterPro" id="IPR054597">
    <property type="entry name" value="FeeM_cat"/>
</dbReference>
<protein>
    <submittedName>
        <fullName evidence="2">GNAT family N-acetyltransferase</fullName>
    </submittedName>
</protein>
<accession>A0ABU0WUE7</accession>
<name>A0ABU0WUE7_9PSEU</name>
<reference evidence="2 3" key="1">
    <citation type="submission" date="2017-06" db="EMBL/GenBank/DDBJ databases">
        <title>Cultured bacterium strain Saccharothrix yanglingensis Hhs.015.</title>
        <authorList>
            <person name="Xia Y."/>
        </authorList>
    </citation>
    <scope>NUCLEOTIDE SEQUENCE [LARGE SCALE GENOMIC DNA]</scope>
    <source>
        <strain evidence="2 3">Hhs.015</strain>
    </source>
</reference>
<evidence type="ECO:0000313" key="2">
    <source>
        <dbReference type="EMBL" id="MDQ2583485.1"/>
    </source>
</evidence>
<dbReference type="PROSITE" id="PS51186">
    <property type="entry name" value="GNAT"/>
    <property type="match status" value="1"/>
</dbReference>
<gene>
    <name evidence="2" type="ORF">CKY47_05720</name>
</gene>
<evidence type="ECO:0000259" key="1">
    <source>
        <dbReference type="PROSITE" id="PS51186"/>
    </source>
</evidence>
<dbReference type="Proteomes" id="UP001225605">
    <property type="component" value="Unassembled WGS sequence"/>
</dbReference>